<gene>
    <name evidence="1" type="primary">tssK</name>
    <name evidence="1" type="ORF">G3580_07185</name>
</gene>
<organism evidence="1 2">
    <name type="scientific">Nitrogeniibacter mangrovi</name>
    <dbReference type="NCBI Taxonomy" id="2016596"/>
    <lineage>
        <taxon>Bacteria</taxon>
        <taxon>Pseudomonadati</taxon>
        <taxon>Pseudomonadota</taxon>
        <taxon>Betaproteobacteria</taxon>
        <taxon>Rhodocyclales</taxon>
        <taxon>Zoogloeaceae</taxon>
        <taxon>Nitrogeniibacter</taxon>
    </lineage>
</organism>
<dbReference type="Pfam" id="PF05936">
    <property type="entry name" value="T6SS_VasE"/>
    <property type="match status" value="1"/>
</dbReference>
<dbReference type="Proteomes" id="UP000501991">
    <property type="component" value="Chromosome"/>
</dbReference>
<evidence type="ECO:0000313" key="1">
    <source>
        <dbReference type="EMBL" id="QID17448.1"/>
    </source>
</evidence>
<name>A0A6C1B3M5_9RHOO</name>
<proteinExistence type="predicted"/>
<protein>
    <submittedName>
        <fullName evidence="1">Type VI secretion system baseplate subunit TssK</fullName>
    </submittedName>
</protein>
<keyword evidence="2" id="KW-1185">Reference proteome</keyword>
<dbReference type="RefSeq" id="WP_173764612.1">
    <property type="nucleotide sequence ID" value="NZ_CP048836.1"/>
</dbReference>
<reference evidence="1 2" key="1">
    <citation type="submission" date="2020-02" db="EMBL/GenBank/DDBJ databases">
        <title>Nitrogenibacter mangrovi gen. nov., sp. nov. isolated from mangrove sediment, a denitrifying betaproteobacterium.</title>
        <authorList>
            <person name="Liao H."/>
            <person name="Tian Y."/>
        </authorList>
    </citation>
    <scope>NUCLEOTIDE SEQUENCE [LARGE SCALE GENOMIC DNA]</scope>
    <source>
        <strain evidence="1 2">M9-3-2</strain>
    </source>
</reference>
<dbReference type="PANTHER" id="PTHR35566">
    <property type="entry name" value="BLR3599 PROTEIN"/>
    <property type="match status" value="1"/>
</dbReference>
<dbReference type="AlphaFoldDB" id="A0A6C1B3M5"/>
<dbReference type="PANTHER" id="PTHR35566:SF1">
    <property type="entry name" value="TYPE VI SECRETION SYSTEM BASEPLATE COMPONENT TSSK1"/>
    <property type="match status" value="1"/>
</dbReference>
<accession>A0A6C1B3M5</accession>
<sequence>MSHHSKVLWGEGLFLRPQHFQQQDAYHEALSRQSLLTAQPFGWGLRALEIDTDALAGGTLRIERIDAVLPNGERYLAPDVDRLPPPLDLAAIAFEDSSTEFRLALQHLHAHGGNCRAAESGADTARYAIDNRTVGDLFTDAAEAELPFLVKSAILKAATEPSDAYLTLPLLRLRKTPANGYEKDPGFVAPALTLAGAPLLQLQLRRLLDALQAKINALYGFHREPSKHIIEFRSGDIASFWLLHTASSAYAALSHLHRNPKLHPERLFQELLRLAGGLMTFSKAFTVGDLPAYDHAAPGPAFLKLDHLLRELLETVISTRYFAIALTQPKPAFHVGRLDSDKITDDTAFYLSVNAAAPAAQLIESVPLQFKIGAPDDVEKLVLSAMSGVRLNHAAQVPPAIPVKPGACYFALDPRNPLYERMLKSGAITIYAPESYQDLELELIAITS</sequence>
<dbReference type="KEGG" id="azq:G3580_07185"/>
<dbReference type="NCBIfam" id="TIGR03353">
    <property type="entry name" value="VI_chp_4"/>
    <property type="match status" value="1"/>
</dbReference>
<dbReference type="InterPro" id="IPR010263">
    <property type="entry name" value="T6SS_TssK"/>
</dbReference>
<dbReference type="EMBL" id="CP048836">
    <property type="protein sequence ID" value="QID17448.1"/>
    <property type="molecule type" value="Genomic_DNA"/>
</dbReference>
<evidence type="ECO:0000313" key="2">
    <source>
        <dbReference type="Proteomes" id="UP000501991"/>
    </source>
</evidence>